<dbReference type="EMBL" id="QGKX02000996">
    <property type="protein sequence ID" value="KAF3559031.1"/>
    <property type="molecule type" value="Genomic_DNA"/>
</dbReference>
<name>A0A8S9R7H0_BRACR</name>
<keyword evidence="1" id="KW-0472">Membrane</keyword>
<evidence type="ECO:0000313" key="3">
    <source>
        <dbReference type="Proteomes" id="UP000712600"/>
    </source>
</evidence>
<feature type="transmembrane region" description="Helical" evidence="1">
    <location>
        <begin position="52"/>
        <end position="72"/>
    </location>
</feature>
<sequence length="78" mass="8723">MAFFKGFDSGFVSGRFEAVFELLGNFFTAEIWIEVVPILMGKELTSLSLLDVWIGILNGYMSLLVANVRWMGLRTSGL</sequence>
<organism evidence="2 3">
    <name type="scientific">Brassica cretica</name>
    <name type="common">Mustard</name>
    <dbReference type="NCBI Taxonomy" id="69181"/>
    <lineage>
        <taxon>Eukaryota</taxon>
        <taxon>Viridiplantae</taxon>
        <taxon>Streptophyta</taxon>
        <taxon>Embryophyta</taxon>
        <taxon>Tracheophyta</taxon>
        <taxon>Spermatophyta</taxon>
        <taxon>Magnoliopsida</taxon>
        <taxon>eudicotyledons</taxon>
        <taxon>Gunneridae</taxon>
        <taxon>Pentapetalae</taxon>
        <taxon>rosids</taxon>
        <taxon>malvids</taxon>
        <taxon>Brassicales</taxon>
        <taxon>Brassicaceae</taxon>
        <taxon>Brassiceae</taxon>
        <taxon>Brassica</taxon>
    </lineage>
</organism>
<keyword evidence="1" id="KW-0812">Transmembrane</keyword>
<reference evidence="2" key="1">
    <citation type="submission" date="2019-12" db="EMBL/GenBank/DDBJ databases">
        <title>Genome sequencing and annotation of Brassica cretica.</title>
        <authorList>
            <person name="Studholme D.J."/>
            <person name="Sarris P."/>
        </authorList>
    </citation>
    <scope>NUCLEOTIDE SEQUENCE</scope>
    <source>
        <strain evidence="2">PFS-109/04</strain>
        <tissue evidence="2">Leaf</tissue>
    </source>
</reference>
<evidence type="ECO:0000313" key="2">
    <source>
        <dbReference type="EMBL" id="KAF3559031.1"/>
    </source>
</evidence>
<evidence type="ECO:0000256" key="1">
    <source>
        <dbReference type="SAM" id="Phobius"/>
    </source>
</evidence>
<dbReference type="Proteomes" id="UP000712600">
    <property type="component" value="Unassembled WGS sequence"/>
</dbReference>
<protein>
    <submittedName>
        <fullName evidence="2">Uncharacterized protein</fullName>
    </submittedName>
</protein>
<keyword evidence="1" id="KW-1133">Transmembrane helix</keyword>
<gene>
    <name evidence="2" type="ORF">F2Q69_00012641</name>
</gene>
<accession>A0A8S9R7H0</accession>
<comment type="caution">
    <text evidence="2">The sequence shown here is derived from an EMBL/GenBank/DDBJ whole genome shotgun (WGS) entry which is preliminary data.</text>
</comment>
<dbReference type="AlphaFoldDB" id="A0A8S9R7H0"/>
<proteinExistence type="predicted"/>